<proteinExistence type="inferred from homology"/>
<dbReference type="AlphaFoldDB" id="A0A1F7IJW6"/>
<comment type="caution">
    <text evidence="4">The sequence shown here is derived from an EMBL/GenBank/DDBJ whole genome shotgun (WGS) entry which is preliminary data.</text>
</comment>
<dbReference type="InterPro" id="IPR000415">
    <property type="entry name" value="Nitroreductase-like"/>
</dbReference>
<dbReference type="GO" id="GO:0016491">
    <property type="term" value="F:oxidoreductase activity"/>
    <property type="evidence" value="ECO:0007669"/>
    <property type="project" value="UniProtKB-KW"/>
</dbReference>
<accession>A0A1F7IJW6</accession>
<feature type="domain" description="Nitroreductase" evidence="3">
    <location>
        <begin position="24"/>
        <end position="88"/>
    </location>
</feature>
<dbReference type="Pfam" id="PF00881">
    <property type="entry name" value="Nitroreductase"/>
    <property type="match status" value="1"/>
</dbReference>
<dbReference type="Gene3D" id="3.40.109.10">
    <property type="entry name" value="NADH Oxidase"/>
    <property type="match status" value="1"/>
</dbReference>
<organism evidence="4 5">
    <name type="scientific">Candidatus Roizmanbacteria bacterium RIFCSPLOWO2_01_FULL_37_16</name>
    <dbReference type="NCBI Taxonomy" id="1802058"/>
    <lineage>
        <taxon>Bacteria</taxon>
        <taxon>Candidatus Roizmaniibacteriota</taxon>
    </lineage>
</organism>
<evidence type="ECO:0000313" key="4">
    <source>
        <dbReference type="EMBL" id="OGK43651.1"/>
    </source>
</evidence>
<protein>
    <recommendedName>
        <fullName evidence="3">Nitroreductase domain-containing protein</fullName>
    </recommendedName>
</protein>
<comment type="similarity">
    <text evidence="1">Belongs to the nitroreductase family.</text>
</comment>
<name>A0A1F7IJW6_9BACT</name>
<gene>
    <name evidence="4" type="ORF">A3B40_03500</name>
</gene>
<sequence length="192" mass="22459">MNNIRDKIFKVRKPKPNFPVFKEIKERFSPRHFSSESIPEKDLQSILEAARWTPSGFNFQPWYFYWAKHGEASFNKIVACLAKYNRYAKNAAVLIVACYLKKSQGKKSYYRHDLGAAAMSLVLQAQHLGYYTRQMGEFNNRKLLVSLAIDKEHHPFVIIALGRLGDYEMIDSSLLKRELDPRPRKKDFVKKL</sequence>
<keyword evidence="2" id="KW-0560">Oxidoreductase</keyword>
<dbReference type="EMBL" id="MGAI01000042">
    <property type="protein sequence ID" value="OGK43651.1"/>
    <property type="molecule type" value="Genomic_DNA"/>
</dbReference>
<reference evidence="4 5" key="1">
    <citation type="journal article" date="2016" name="Nat. Commun.">
        <title>Thousands of microbial genomes shed light on interconnected biogeochemical processes in an aquifer system.</title>
        <authorList>
            <person name="Anantharaman K."/>
            <person name="Brown C.T."/>
            <person name="Hug L.A."/>
            <person name="Sharon I."/>
            <person name="Castelle C.J."/>
            <person name="Probst A.J."/>
            <person name="Thomas B.C."/>
            <person name="Singh A."/>
            <person name="Wilkins M.J."/>
            <person name="Karaoz U."/>
            <person name="Brodie E.L."/>
            <person name="Williams K.H."/>
            <person name="Hubbard S.S."/>
            <person name="Banfield J.F."/>
        </authorList>
    </citation>
    <scope>NUCLEOTIDE SEQUENCE [LARGE SCALE GENOMIC DNA]</scope>
</reference>
<dbReference type="CDD" id="cd02138">
    <property type="entry name" value="TdsD-like"/>
    <property type="match status" value="1"/>
</dbReference>
<dbReference type="SUPFAM" id="SSF55469">
    <property type="entry name" value="FMN-dependent nitroreductase-like"/>
    <property type="match status" value="1"/>
</dbReference>
<evidence type="ECO:0000313" key="5">
    <source>
        <dbReference type="Proteomes" id="UP000178040"/>
    </source>
</evidence>
<evidence type="ECO:0000256" key="2">
    <source>
        <dbReference type="ARBA" id="ARBA00023002"/>
    </source>
</evidence>
<dbReference type="PANTHER" id="PTHR43673:SF10">
    <property type="entry name" value="NADH DEHYDROGENASE_NAD(P)H NITROREDUCTASE XCC3605-RELATED"/>
    <property type="match status" value="1"/>
</dbReference>
<dbReference type="InterPro" id="IPR029479">
    <property type="entry name" value="Nitroreductase"/>
</dbReference>
<evidence type="ECO:0000259" key="3">
    <source>
        <dbReference type="Pfam" id="PF00881"/>
    </source>
</evidence>
<dbReference type="PANTHER" id="PTHR43673">
    <property type="entry name" value="NAD(P)H NITROREDUCTASE YDGI-RELATED"/>
    <property type="match status" value="1"/>
</dbReference>
<dbReference type="Proteomes" id="UP000178040">
    <property type="component" value="Unassembled WGS sequence"/>
</dbReference>
<evidence type="ECO:0000256" key="1">
    <source>
        <dbReference type="ARBA" id="ARBA00007118"/>
    </source>
</evidence>